<dbReference type="Pfam" id="PF09932">
    <property type="entry name" value="DUF2164"/>
    <property type="match status" value="1"/>
</dbReference>
<dbReference type="STRING" id="1121306.SAMN02745196_02174"/>
<proteinExistence type="predicted"/>
<keyword evidence="2" id="KW-1185">Reference proteome</keyword>
<dbReference type="RefSeq" id="WP_072832039.1">
    <property type="nucleotide sequence ID" value="NZ_FQXP01000008.1"/>
</dbReference>
<gene>
    <name evidence="1" type="ORF">SAMN02745196_02174</name>
</gene>
<dbReference type="InterPro" id="IPR018680">
    <property type="entry name" value="DUF2164"/>
</dbReference>
<dbReference type="AlphaFoldDB" id="A0A1M5XE01"/>
<evidence type="ECO:0000313" key="1">
    <source>
        <dbReference type="EMBL" id="SHH98050.1"/>
    </source>
</evidence>
<accession>A0A1M5XE01</accession>
<sequence length="83" mass="10079">MERKTFLNINLTSEERKKLLEEIKCFFYEERDEEIGVIAAENLLDFFMDTMGKQIYNKALDDAKIWFDNKMKDVESDYYVNYK</sequence>
<dbReference type="EMBL" id="FQXP01000008">
    <property type="protein sequence ID" value="SHH98050.1"/>
    <property type="molecule type" value="Genomic_DNA"/>
</dbReference>
<evidence type="ECO:0000313" key="2">
    <source>
        <dbReference type="Proteomes" id="UP000184526"/>
    </source>
</evidence>
<reference evidence="1 2" key="1">
    <citation type="submission" date="2016-11" db="EMBL/GenBank/DDBJ databases">
        <authorList>
            <person name="Jaros S."/>
            <person name="Januszkiewicz K."/>
            <person name="Wedrychowicz H."/>
        </authorList>
    </citation>
    <scope>NUCLEOTIDE SEQUENCE [LARGE SCALE GENOMIC DNA]</scope>
    <source>
        <strain evidence="1 2">DSM 3089</strain>
    </source>
</reference>
<dbReference type="OrthoDB" id="573733at2"/>
<protein>
    <submittedName>
        <fullName evidence="1">Uncharacterized conserved protein, DUF2164 family</fullName>
    </submittedName>
</protein>
<name>A0A1M5XE01_9CLOT</name>
<organism evidence="1 2">
    <name type="scientific">Clostridium collagenovorans DSM 3089</name>
    <dbReference type="NCBI Taxonomy" id="1121306"/>
    <lineage>
        <taxon>Bacteria</taxon>
        <taxon>Bacillati</taxon>
        <taxon>Bacillota</taxon>
        <taxon>Clostridia</taxon>
        <taxon>Eubacteriales</taxon>
        <taxon>Clostridiaceae</taxon>
        <taxon>Clostridium</taxon>
    </lineage>
</organism>
<dbReference type="Proteomes" id="UP000184526">
    <property type="component" value="Unassembled WGS sequence"/>
</dbReference>